<evidence type="ECO:0000313" key="6">
    <source>
        <dbReference type="Proteomes" id="UP000261080"/>
    </source>
</evidence>
<evidence type="ECO:0000259" key="4">
    <source>
        <dbReference type="Pfam" id="PF13193"/>
    </source>
</evidence>
<sequence>MTIFSTLLQNVRTMPNKICMREGDNEVSYKRLWMQICNMASYLQKQSNSSDKILIMLPNSHKFIVLLFGAMLAKRVPVIADPKLSYDINEIIDENSIRLTALANDIHVKGICVNELEKITDDLFSDIINEDNVDNFVHSIDIMLTDVALILYTSGSVGRPKGVILTHESLFEAFQNYQRTVSITKEDTLMGVTPFYHSYALGSCLIEGICIGACIEVVNEFTPRKVLEILQDKKITVFHGVPYMYRLFNRILQKKKYNLDNLRICISAGAKLDSDIAREFYNITGKVIHQEYGSTESGTIAINLCDDLESNIKSVGKPLTGVEIKIIDGISLIKSKGRGIGYVGDELFQGEWYDTGDIVDIDEEGYIYIKGREKRMINLAGVKVNPLEIEEVIKKHQSVKEVLVRSVKHPRYGEAIQALVVVQEDIDADDLKKFCSRFLPPIKIPKIISFTDKLEKTQLGKVKMQQNN</sequence>
<gene>
    <name evidence="5" type="ORF">DW016_10140</name>
</gene>
<dbReference type="Proteomes" id="UP000261080">
    <property type="component" value="Unassembled WGS sequence"/>
</dbReference>
<dbReference type="AlphaFoldDB" id="A0A3E3K0S4"/>
<evidence type="ECO:0000313" key="5">
    <source>
        <dbReference type="EMBL" id="RGE86415.1"/>
    </source>
</evidence>
<accession>A0A3E3K0S4</accession>
<dbReference type="EMBL" id="QVLX01000005">
    <property type="protein sequence ID" value="RGE86415.1"/>
    <property type="molecule type" value="Genomic_DNA"/>
</dbReference>
<dbReference type="GO" id="GO:0031956">
    <property type="term" value="F:medium-chain fatty acid-CoA ligase activity"/>
    <property type="evidence" value="ECO:0007669"/>
    <property type="project" value="TreeGrafter"/>
</dbReference>
<dbReference type="InterPro" id="IPR000873">
    <property type="entry name" value="AMP-dep_synth/lig_dom"/>
</dbReference>
<evidence type="ECO:0008006" key="7">
    <source>
        <dbReference type="Google" id="ProtNLM"/>
    </source>
</evidence>
<comment type="similarity">
    <text evidence="1">Belongs to the ATP-dependent AMP-binding enzyme family.</text>
</comment>
<dbReference type="Gene3D" id="3.40.50.12780">
    <property type="entry name" value="N-terminal domain of ligase-like"/>
    <property type="match status" value="1"/>
</dbReference>
<dbReference type="InterPro" id="IPR042099">
    <property type="entry name" value="ANL_N_sf"/>
</dbReference>
<organism evidence="5 6">
    <name type="scientific">Sellimonas intestinalis</name>
    <dbReference type="NCBI Taxonomy" id="1653434"/>
    <lineage>
        <taxon>Bacteria</taxon>
        <taxon>Bacillati</taxon>
        <taxon>Bacillota</taxon>
        <taxon>Clostridia</taxon>
        <taxon>Lachnospirales</taxon>
        <taxon>Lachnospiraceae</taxon>
        <taxon>Sellimonas</taxon>
    </lineage>
</organism>
<dbReference type="InterPro" id="IPR025110">
    <property type="entry name" value="AMP-bd_C"/>
</dbReference>
<proteinExistence type="inferred from homology"/>
<evidence type="ECO:0000256" key="1">
    <source>
        <dbReference type="ARBA" id="ARBA00006432"/>
    </source>
</evidence>
<dbReference type="InterPro" id="IPR045851">
    <property type="entry name" value="AMP-bd_C_sf"/>
</dbReference>
<comment type="caution">
    <text evidence="5">The sequence shown here is derived from an EMBL/GenBank/DDBJ whole genome shotgun (WGS) entry which is preliminary data.</text>
</comment>
<protein>
    <recommendedName>
        <fullName evidence="7">Long-chain fatty acid--CoA ligase</fullName>
    </recommendedName>
</protein>
<dbReference type="GO" id="GO:0006631">
    <property type="term" value="P:fatty acid metabolic process"/>
    <property type="evidence" value="ECO:0007669"/>
    <property type="project" value="TreeGrafter"/>
</dbReference>
<dbReference type="Pfam" id="PF00501">
    <property type="entry name" value="AMP-binding"/>
    <property type="match status" value="1"/>
</dbReference>
<keyword evidence="2" id="KW-0436">Ligase</keyword>
<dbReference type="GeneID" id="97193285"/>
<dbReference type="SUPFAM" id="SSF56801">
    <property type="entry name" value="Acetyl-CoA synthetase-like"/>
    <property type="match status" value="1"/>
</dbReference>
<dbReference type="OrthoDB" id="9803968at2"/>
<dbReference type="Pfam" id="PF13193">
    <property type="entry name" value="AMP-binding_C"/>
    <property type="match status" value="1"/>
</dbReference>
<dbReference type="PANTHER" id="PTHR43201:SF5">
    <property type="entry name" value="MEDIUM-CHAIN ACYL-COA LIGASE ACSF2, MITOCHONDRIAL"/>
    <property type="match status" value="1"/>
</dbReference>
<feature type="domain" description="AMP-dependent synthetase/ligase" evidence="3">
    <location>
        <begin position="9"/>
        <end position="328"/>
    </location>
</feature>
<name>A0A3E3K0S4_9FIRM</name>
<feature type="domain" description="AMP-binding enzyme C-terminal" evidence="4">
    <location>
        <begin position="388"/>
        <end position="461"/>
    </location>
</feature>
<keyword evidence="6" id="KW-1185">Reference proteome</keyword>
<evidence type="ECO:0000259" key="3">
    <source>
        <dbReference type="Pfam" id="PF00501"/>
    </source>
</evidence>
<dbReference type="RefSeq" id="WP_024733045.1">
    <property type="nucleotide sequence ID" value="NZ_CP094681.1"/>
</dbReference>
<dbReference type="PANTHER" id="PTHR43201">
    <property type="entry name" value="ACYL-COA SYNTHETASE"/>
    <property type="match status" value="1"/>
</dbReference>
<evidence type="ECO:0000256" key="2">
    <source>
        <dbReference type="ARBA" id="ARBA00022598"/>
    </source>
</evidence>
<reference evidence="5 6" key="1">
    <citation type="submission" date="2018-08" db="EMBL/GenBank/DDBJ databases">
        <title>A genome reference for cultivated species of the human gut microbiota.</title>
        <authorList>
            <person name="Zou Y."/>
            <person name="Xue W."/>
            <person name="Luo G."/>
        </authorList>
    </citation>
    <scope>NUCLEOTIDE SEQUENCE [LARGE SCALE GENOMIC DNA]</scope>
    <source>
        <strain evidence="5 6">AF37-2AT</strain>
    </source>
</reference>
<dbReference type="Gene3D" id="3.30.300.30">
    <property type="match status" value="1"/>
</dbReference>